<geneLocation type="mitochondrion" evidence="2"/>
<dbReference type="Proteomes" id="UP000290189">
    <property type="component" value="Unassembled WGS sequence"/>
</dbReference>
<keyword evidence="2" id="KW-0496">Mitochondrion</keyword>
<dbReference type="AlphaFoldDB" id="A0A3P3Y1B7"/>
<evidence type="ECO:0000313" key="3">
    <source>
        <dbReference type="Proteomes" id="UP000290189"/>
    </source>
</evidence>
<dbReference type="EMBL" id="OVEO01000002">
    <property type="protein sequence ID" value="SPQ93986.1"/>
    <property type="molecule type" value="Genomic_DNA"/>
</dbReference>
<protein>
    <submittedName>
        <fullName evidence="2">Uncharacterized protein</fullName>
    </submittedName>
</protein>
<proteinExistence type="predicted"/>
<organism evidence="2 3">
    <name type="scientific">Plasmodiophora brassicae</name>
    <name type="common">Clubroot disease agent</name>
    <dbReference type="NCBI Taxonomy" id="37360"/>
    <lineage>
        <taxon>Eukaryota</taxon>
        <taxon>Sar</taxon>
        <taxon>Rhizaria</taxon>
        <taxon>Endomyxa</taxon>
        <taxon>Phytomyxea</taxon>
        <taxon>Plasmodiophorida</taxon>
        <taxon>Plasmodiophoridae</taxon>
        <taxon>Plasmodiophora</taxon>
    </lineage>
</organism>
<evidence type="ECO:0000256" key="1">
    <source>
        <dbReference type="SAM" id="Phobius"/>
    </source>
</evidence>
<gene>
    <name evidence="2" type="ORF">PLBR_LOCUS1201</name>
</gene>
<keyword evidence="1" id="KW-1133">Transmembrane helix</keyword>
<evidence type="ECO:0000313" key="2">
    <source>
        <dbReference type="EMBL" id="SPQ93986.1"/>
    </source>
</evidence>
<keyword evidence="1" id="KW-0812">Transmembrane</keyword>
<name>A0A3P3Y1B7_PLABS</name>
<feature type="transmembrane region" description="Helical" evidence="1">
    <location>
        <begin position="95"/>
        <end position="112"/>
    </location>
</feature>
<sequence length="185" mass="20527">MERWRATPYTSSCTEATYDPSSLRAPAKPVLMNFSRAVRKWNRSGGTPGVSELRTFARDDSGRSATMDERILAVAVIVAVITGSNCKDGSRFVKTYFWLSLLAALVEFASLFVPQVLWPVQIALMLALLVVGTIHIRVMRRSKTKATPPKVLPAVQEPEHHIDNMNGIQLHSVPVPAQRIEMVTL</sequence>
<keyword evidence="1" id="KW-0472">Membrane</keyword>
<feature type="transmembrane region" description="Helical" evidence="1">
    <location>
        <begin position="118"/>
        <end position="136"/>
    </location>
</feature>
<accession>A0A3P3Y1B7</accession>
<reference evidence="2 3" key="1">
    <citation type="submission" date="2018-03" db="EMBL/GenBank/DDBJ databases">
        <authorList>
            <person name="Fogelqvist J."/>
        </authorList>
    </citation>
    <scope>NUCLEOTIDE SEQUENCE [LARGE SCALE GENOMIC DNA]</scope>
</reference>